<sequence length="119" mass="12427">MANFSADPDGMEQLAGTVVQMIEGAFVAIECLANSGSHGSRQGVAIQASVTEFQTQLGPNIVRALNEVREHGETTQRLAAIVKAHEAGLVGMIGKAQSESETELQAGARDFNDAASRSA</sequence>
<dbReference type="EMBL" id="BAEH01000039">
    <property type="protein sequence ID" value="GAB17776.1"/>
    <property type="molecule type" value="Genomic_DNA"/>
</dbReference>
<dbReference type="STRING" id="1077974.GOEFS_039_00100"/>
<evidence type="ECO:0000256" key="1">
    <source>
        <dbReference type="SAM" id="MobiDB-lite"/>
    </source>
</evidence>
<name>H0QY75_9ACTN</name>
<dbReference type="Proteomes" id="UP000035034">
    <property type="component" value="Unassembled WGS sequence"/>
</dbReference>
<feature type="region of interest" description="Disordered" evidence="1">
    <location>
        <begin position="99"/>
        <end position="119"/>
    </location>
</feature>
<keyword evidence="3" id="KW-1185">Reference proteome</keyword>
<reference evidence="2 3" key="1">
    <citation type="submission" date="2011-12" db="EMBL/GenBank/DDBJ databases">
        <title>Whole genome shotgun sequence of Gordonia effusa NBRC 100432.</title>
        <authorList>
            <person name="Yoshida I."/>
            <person name="Takarada H."/>
            <person name="Hosoyama A."/>
            <person name="Tsuchikane K."/>
            <person name="Katsumata H."/>
            <person name="Yamazaki S."/>
            <person name="Fujita N."/>
        </authorList>
    </citation>
    <scope>NUCLEOTIDE SEQUENCE [LARGE SCALE GENOMIC DNA]</scope>
    <source>
        <strain evidence="2 3">NBRC 100432</strain>
    </source>
</reference>
<dbReference type="RefSeq" id="WP_007317113.1">
    <property type="nucleotide sequence ID" value="NZ_BAEH01000039.1"/>
</dbReference>
<proteinExistence type="predicted"/>
<evidence type="ECO:0000313" key="3">
    <source>
        <dbReference type="Proteomes" id="UP000035034"/>
    </source>
</evidence>
<organism evidence="2 3">
    <name type="scientific">Gordonia effusa NBRC 100432</name>
    <dbReference type="NCBI Taxonomy" id="1077974"/>
    <lineage>
        <taxon>Bacteria</taxon>
        <taxon>Bacillati</taxon>
        <taxon>Actinomycetota</taxon>
        <taxon>Actinomycetes</taxon>
        <taxon>Mycobacteriales</taxon>
        <taxon>Gordoniaceae</taxon>
        <taxon>Gordonia</taxon>
    </lineage>
</organism>
<evidence type="ECO:0000313" key="2">
    <source>
        <dbReference type="EMBL" id="GAB17776.1"/>
    </source>
</evidence>
<protein>
    <submittedName>
        <fullName evidence="2">Uncharacterized protein</fullName>
    </submittedName>
</protein>
<accession>H0QY75</accession>
<comment type="caution">
    <text evidence="2">The sequence shown here is derived from an EMBL/GenBank/DDBJ whole genome shotgun (WGS) entry which is preliminary data.</text>
</comment>
<dbReference type="AlphaFoldDB" id="H0QY75"/>
<gene>
    <name evidence="2" type="ORF">GOEFS_039_00100</name>
</gene>